<feature type="transmembrane region" description="Helical" evidence="8">
    <location>
        <begin position="37"/>
        <end position="57"/>
    </location>
</feature>
<comment type="caution">
    <text evidence="9">The sequence shown here is derived from an EMBL/GenBank/DDBJ whole genome shotgun (WGS) entry which is preliminary data.</text>
</comment>
<comment type="subcellular location">
    <subcellularLocation>
        <location evidence="1">Cell membrane</location>
        <topology evidence="1">Multi-pass membrane protein</topology>
    </subcellularLocation>
</comment>
<feature type="transmembrane region" description="Helical" evidence="8">
    <location>
        <begin position="218"/>
        <end position="239"/>
    </location>
</feature>
<dbReference type="InterPro" id="IPR028362">
    <property type="entry name" value="AlgI"/>
</dbReference>
<evidence type="ECO:0000313" key="9">
    <source>
        <dbReference type="EMBL" id="HIU44524.1"/>
    </source>
</evidence>
<keyword evidence="4 8" id="KW-0812">Transmembrane</keyword>
<organism evidence="9 10">
    <name type="scientific">Candidatus Ventrousia excrementavium</name>
    <dbReference type="NCBI Taxonomy" id="2840961"/>
    <lineage>
        <taxon>Bacteria</taxon>
        <taxon>Bacillati</taxon>
        <taxon>Bacillota</taxon>
        <taxon>Clostridia</taxon>
        <taxon>Eubacteriales</taxon>
        <taxon>Clostridiaceae</taxon>
        <taxon>Clostridiaceae incertae sedis</taxon>
        <taxon>Candidatus Ventrousia</taxon>
    </lineage>
</organism>
<feature type="transmembrane region" description="Helical" evidence="8">
    <location>
        <begin position="147"/>
        <end position="167"/>
    </location>
</feature>
<keyword evidence="5 8" id="KW-1133">Transmembrane helix</keyword>
<dbReference type="InterPro" id="IPR024194">
    <property type="entry name" value="Ac/AlaTfrase_AlgI/DltB"/>
</dbReference>
<dbReference type="PANTHER" id="PTHR13285:SF18">
    <property type="entry name" value="PROTEIN-CYSTEINE N-PALMITOYLTRANSFERASE RASP"/>
    <property type="match status" value="1"/>
</dbReference>
<evidence type="ECO:0000256" key="5">
    <source>
        <dbReference type="ARBA" id="ARBA00022989"/>
    </source>
</evidence>
<evidence type="ECO:0000256" key="7">
    <source>
        <dbReference type="PIRNR" id="PIRNR016636"/>
    </source>
</evidence>
<evidence type="ECO:0000256" key="1">
    <source>
        <dbReference type="ARBA" id="ARBA00004651"/>
    </source>
</evidence>
<feature type="transmembrane region" description="Helical" evidence="8">
    <location>
        <begin position="78"/>
        <end position="96"/>
    </location>
</feature>
<feature type="transmembrane region" description="Helical" evidence="8">
    <location>
        <begin position="116"/>
        <end position="135"/>
    </location>
</feature>
<keyword evidence="7" id="KW-0808">Transferase</keyword>
<dbReference type="GO" id="GO:0042121">
    <property type="term" value="P:alginic acid biosynthetic process"/>
    <property type="evidence" value="ECO:0007669"/>
    <property type="project" value="InterPro"/>
</dbReference>
<protein>
    <submittedName>
        <fullName evidence="9">MBOAT family protein</fullName>
    </submittedName>
</protein>
<evidence type="ECO:0000256" key="2">
    <source>
        <dbReference type="ARBA" id="ARBA00010323"/>
    </source>
</evidence>
<evidence type="ECO:0000256" key="3">
    <source>
        <dbReference type="ARBA" id="ARBA00022475"/>
    </source>
</evidence>
<dbReference type="EMBL" id="DVMR01000070">
    <property type="protein sequence ID" value="HIU44524.1"/>
    <property type="molecule type" value="Genomic_DNA"/>
</dbReference>
<gene>
    <name evidence="9" type="ORF">IAB67_09530</name>
</gene>
<dbReference type="PIRSF" id="PIRSF016636">
    <property type="entry name" value="AlgI_DltB"/>
    <property type="match status" value="1"/>
</dbReference>
<dbReference type="InterPro" id="IPR051085">
    <property type="entry name" value="MB_O-acyltransferase"/>
</dbReference>
<feature type="transmembrane region" description="Helical" evidence="8">
    <location>
        <begin position="407"/>
        <end position="424"/>
    </location>
</feature>
<proteinExistence type="inferred from homology"/>
<sequence length="463" mass="53512">MVFSSVVFLFFYLPITLAAYYVAPRKWRNMLLLVVNLFFYGWGEPVYITIMLLSTLIDYTHGMLVEKYRSNDKKARMFVVSSVFFNLLLLVFFKYYDFIVTSLKAVFPGLPLEPLGIPLPIGISFYTFQTMSYTIDVYRGDARAQKNIVNFGTFVTLFPQLIAGPIVQYKDVDDQLRERHENVAQFASGVQTFICGLAKKVLLANSIGMLWDVSLQNAATLSALGAWLGILAYSFQIYFDFSGYSDMAIGLGRMLGFEFKKNFDYPYISRSVTEFWRRWHISLGTWFREYVYIPLGGSRRGQWRTYRNLLIVWALTGIWHGASWNFLFWGLWFAFWLMLEKAFLLRVLKTIPRAVQHIYALFVAVFGWVIFAIEDLSVMRTYVSAMFGGAGLVNSNALYYLRLYGPLLIILVIASTPLPTLLYRRLAEKKIPAWVPVLCAIFLMLSTAYIVDASYNPFLYFRF</sequence>
<feature type="transmembrane region" description="Helical" evidence="8">
    <location>
        <begin position="309"/>
        <end position="334"/>
    </location>
</feature>
<feature type="transmembrane region" description="Helical" evidence="8">
    <location>
        <begin position="431"/>
        <end position="451"/>
    </location>
</feature>
<keyword evidence="7" id="KW-0012">Acyltransferase</keyword>
<keyword evidence="3 7" id="KW-1003">Cell membrane</keyword>
<reference evidence="9" key="1">
    <citation type="submission" date="2020-10" db="EMBL/GenBank/DDBJ databases">
        <authorList>
            <person name="Gilroy R."/>
        </authorList>
    </citation>
    <scope>NUCLEOTIDE SEQUENCE</scope>
    <source>
        <strain evidence="9">CHK191-8634</strain>
    </source>
</reference>
<dbReference type="Pfam" id="PF03062">
    <property type="entry name" value="MBOAT"/>
    <property type="match status" value="1"/>
</dbReference>
<evidence type="ECO:0000256" key="6">
    <source>
        <dbReference type="ARBA" id="ARBA00023136"/>
    </source>
</evidence>
<dbReference type="PIRSF" id="PIRSF500217">
    <property type="entry name" value="AlgI"/>
    <property type="match status" value="1"/>
</dbReference>
<evidence type="ECO:0000313" key="10">
    <source>
        <dbReference type="Proteomes" id="UP000824073"/>
    </source>
</evidence>
<dbReference type="AlphaFoldDB" id="A0A9D1S116"/>
<keyword evidence="6 7" id="KW-0472">Membrane</keyword>
<feature type="transmembrane region" description="Helical" evidence="8">
    <location>
        <begin position="354"/>
        <end position="373"/>
    </location>
</feature>
<comment type="similarity">
    <text evidence="2 7">Belongs to the membrane-bound acyltransferase family.</text>
</comment>
<dbReference type="InterPro" id="IPR004299">
    <property type="entry name" value="MBOAT_fam"/>
</dbReference>
<name>A0A9D1S116_9CLOT</name>
<dbReference type="GO" id="GO:0005886">
    <property type="term" value="C:plasma membrane"/>
    <property type="evidence" value="ECO:0007669"/>
    <property type="project" value="UniProtKB-SubCell"/>
</dbReference>
<dbReference type="Proteomes" id="UP000824073">
    <property type="component" value="Unassembled WGS sequence"/>
</dbReference>
<evidence type="ECO:0000256" key="4">
    <source>
        <dbReference type="ARBA" id="ARBA00022692"/>
    </source>
</evidence>
<dbReference type="PANTHER" id="PTHR13285">
    <property type="entry name" value="ACYLTRANSFERASE"/>
    <property type="match status" value="1"/>
</dbReference>
<dbReference type="GO" id="GO:0016746">
    <property type="term" value="F:acyltransferase activity"/>
    <property type="evidence" value="ECO:0007669"/>
    <property type="project" value="UniProtKB-KW"/>
</dbReference>
<reference evidence="9" key="2">
    <citation type="journal article" date="2021" name="PeerJ">
        <title>Extensive microbial diversity within the chicken gut microbiome revealed by metagenomics and culture.</title>
        <authorList>
            <person name="Gilroy R."/>
            <person name="Ravi A."/>
            <person name="Getino M."/>
            <person name="Pursley I."/>
            <person name="Horton D.L."/>
            <person name="Alikhan N.F."/>
            <person name="Baker D."/>
            <person name="Gharbi K."/>
            <person name="Hall N."/>
            <person name="Watson M."/>
            <person name="Adriaenssens E.M."/>
            <person name="Foster-Nyarko E."/>
            <person name="Jarju S."/>
            <person name="Secka A."/>
            <person name="Antonio M."/>
            <person name="Oren A."/>
            <person name="Chaudhuri R.R."/>
            <person name="La Ragione R."/>
            <person name="Hildebrand F."/>
            <person name="Pallen M.J."/>
        </authorList>
    </citation>
    <scope>NUCLEOTIDE SEQUENCE</scope>
    <source>
        <strain evidence="9">CHK191-8634</strain>
    </source>
</reference>
<accession>A0A9D1S116</accession>
<evidence type="ECO:0000256" key="8">
    <source>
        <dbReference type="SAM" id="Phobius"/>
    </source>
</evidence>